<feature type="non-terminal residue" evidence="2">
    <location>
        <position position="1"/>
    </location>
</feature>
<keyword evidence="3" id="KW-1185">Reference proteome</keyword>
<keyword evidence="1" id="KW-0472">Membrane</keyword>
<name>A0A392PXH3_9FABA</name>
<evidence type="ECO:0000313" key="3">
    <source>
        <dbReference type="Proteomes" id="UP000265520"/>
    </source>
</evidence>
<evidence type="ECO:0000313" key="2">
    <source>
        <dbReference type="EMBL" id="MCI16006.1"/>
    </source>
</evidence>
<keyword evidence="1" id="KW-1133">Transmembrane helix</keyword>
<proteinExistence type="predicted"/>
<dbReference type="Proteomes" id="UP000265520">
    <property type="component" value="Unassembled WGS sequence"/>
</dbReference>
<keyword evidence="1" id="KW-0812">Transmembrane</keyword>
<reference evidence="2 3" key="1">
    <citation type="journal article" date="2018" name="Front. Plant Sci.">
        <title>Red Clover (Trifolium pratense) and Zigzag Clover (T. medium) - A Picture of Genomic Similarities and Differences.</title>
        <authorList>
            <person name="Dluhosova J."/>
            <person name="Istvanek J."/>
            <person name="Nedelnik J."/>
            <person name="Repkova J."/>
        </authorList>
    </citation>
    <scope>NUCLEOTIDE SEQUENCE [LARGE SCALE GENOMIC DNA]</scope>
    <source>
        <strain evidence="3">cv. 10/8</strain>
        <tissue evidence="2">Leaf</tissue>
    </source>
</reference>
<feature type="transmembrane region" description="Helical" evidence="1">
    <location>
        <begin position="84"/>
        <end position="104"/>
    </location>
</feature>
<dbReference type="AlphaFoldDB" id="A0A392PXH3"/>
<dbReference type="EMBL" id="LXQA010098984">
    <property type="protein sequence ID" value="MCI16006.1"/>
    <property type="molecule type" value="Genomic_DNA"/>
</dbReference>
<comment type="caution">
    <text evidence="2">The sequence shown here is derived from an EMBL/GenBank/DDBJ whole genome shotgun (WGS) entry which is preliminary data.</text>
</comment>
<evidence type="ECO:0000256" key="1">
    <source>
        <dbReference type="SAM" id="Phobius"/>
    </source>
</evidence>
<protein>
    <submittedName>
        <fullName evidence="2">Uncharacterized protein</fullName>
    </submittedName>
</protein>
<sequence>VVSFRLTGYVLVDVSEVGCPSSAYPTPFPSLLPLDELLRVLLKRRGIWVGIVCLLLFELAFLLVGRKAGLADFPSFFCFGSCTGWYRVSWAPALMPVFWLRVLCGLSSG</sequence>
<organism evidence="2 3">
    <name type="scientific">Trifolium medium</name>
    <dbReference type="NCBI Taxonomy" id="97028"/>
    <lineage>
        <taxon>Eukaryota</taxon>
        <taxon>Viridiplantae</taxon>
        <taxon>Streptophyta</taxon>
        <taxon>Embryophyta</taxon>
        <taxon>Tracheophyta</taxon>
        <taxon>Spermatophyta</taxon>
        <taxon>Magnoliopsida</taxon>
        <taxon>eudicotyledons</taxon>
        <taxon>Gunneridae</taxon>
        <taxon>Pentapetalae</taxon>
        <taxon>rosids</taxon>
        <taxon>fabids</taxon>
        <taxon>Fabales</taxon>
        <taxon>Fabaceae</taxon>
        <taxon>Papilionoideae</taxon>
        <taxon>50 kb inversion clade</taxon>
        <taxon>NPAAA clade</taxon>
        <taxon>Hologalegina</taxon>
        <taxon>IRL clade</taxon>
        <taxon>Trifolieae</taxon>
        <taxon>Trifolium</taxon>
    </lineage>
</organism>
<feature type="transmembrane region" description="Helical" evidence="1">
    <location>
        <begin position="46"/>
        <end position="64"/>
    </location>
</feature>
<accession>A0A392PXH3</accession>